<dbReference type="AlphaFoldDB" id="A0A3B0IX85"/>
<dbReference type="PANTHER" id="PTHR11659:SF0">
    <property type="entry name" value="GLUTAMYL-TRNA(GLN) AMIDOTRANSFERASE SUBUNIT B, MITOCHONDRIAL"/>
    <property type="match status" value="1"/>
</dbReference>
<dbReference type="InterPro" id="IPR023168">
    <property type="entry name" value="GatB_Yqey_C_2"/>
</dbReference>
<evidence type="ECO:0000256" key="5">
    <source>
        <dbReference type="ARBA" id="ARBA00022741"/>
    </source>
</evidence>
<name>A0A3B0IX85_9RICK</name>
<dbReference type="NCBIfam" id="TIGR00133">
    <property type="entry name" value="gatB"/>
    <property type="match status" value="1"/>
</dbReference>
<dbReference type="GO" id="GO:0016740">
    <property type="term" value="F:transferase activity"/>
    <property type="evidence" value="ECO:0007669"/>
    <property type="project" value="UniProtKB-KW"/>
</dbReference>
<dbReference type="EC" id="6.3.5.-" evidence="11"/>
<dbReference type="FunFam" id="1.10.10.410:FF:000001">
    <property type="entry name" value="Aspartyl/glutamyl-tRNA(Asn/Gln) amidotransferase subunit B"/>
    <property type="match status" value="1"/>
</dbReference>
<comment type="catalytic activity">
    <reaction evidence="9 11">
        <text>L-aspartyl-tRNA(Asn) + L-glutamine + ATP + H2O = L-asparaginyl-tRNA(Asn) + L-glutamate + ADP + phosphate + 2 H(+)</text>
        <dbReference type="Rhea" id="RHEA:14513"/>
        <dbReference type="Rhea" id="RHEA-COMP:9674"/>
        <dbReference type="Rhea" id="RHEA-COMP:9677"/>
        <dbReference type="ChEBI" id="CHEBI:15377"/>
        <dbReference type="ChEBI" id="CHEBI:15378"/>
        <dbReference type="ChEBI" id="CHEBI:29985"/>
        <dbReference type="ChEBI" id="CHEBI:30616"/>
        <dbReference type="ChEBI" id="CHEBI:43474"/>
        <dbReference type="ChEBI" id="CHEBI:58359"/>
        <dbReference type="ChEBI" id="CHEBI:78515"/>
        <dbReference type="ChEBI" id="CHEBI:78516"/>
        <dbReference type="ChEBI" id="CHEBI:456216"/>
    </reaction>
</comment>
<comment type="similarity">
    <text evidence="1 11">Belongs to the GatB/GatE family. GatB subfamily.</text>
</comment>
<dbReference type="Pfam" id="PF02637">
    <property type="entry name" value="GatB_Yqey"/>
    <property type="match status" value="1"/>
</dbReference>
<gene>
    <name evidence="11 13" type="primary">gatB</name>
    <name evidence="13" type="ORF">WBAF_0376</name>
</gene>
<dbReference type="HAMAP" id="MF_00121">
    <property type="entry name" value="GatB"/>
    <property type="match status" value="1"/>
</dbReference>
<dbReference type="NCBIfam" id="NF004015">
    <property type="entry name" value="PRK05477.1-5"/>
    <property type="match status" value="1"/>
</dbReference>
<keyword evidence="7 11" id="KW-0648">Protein biosynthesis</keyword>
<evidence type="ECO:0000256" key="11">
    <source>
        <dbReference type="HAMAP-Rule" id="MF_00121"/>
    </source>
</evidence>
<dbReference type="InterPro" id="IPR042114">
    <property type="entry name" value="GatB_C_1"/>
</dbReference>
<keyword evidence="6 11" id="KW-0067">ATP-binding</keyword>
<dbReference type="SMART" id="SM00845">
    <property type="entry name" value="GatB_Yqey"/>
    <property type="match status" value="1"/>
</dbReference>
<dbReference type="InterPro" id="IPR018027">
    <property type="entry name" value="Asn/Gln_amidotransferase"/>
</dbReference>
<keyword evidence="4 11" id="KW-0436">Ligase</keyword>
<dbReference type="InterPro" id="IPR017959">
    <property type="entry name" value="Asn/Gln-tRNA_amidoTrfase_suB/E"/>
</dbReference>
<dbReference type="NCBIfam" id="NF004012">
    <property type="entry name" value="PRK05477.1-2"/>
    <property type="match status" value="1"/>
</dbReference>
<evidence type="ECO:0000256" key="2">
    <source>
        <dbReference type="ARBA" id="ARBA00011123"/>
    </source>
</evidence>
<comment type="function">
    <text evidence="8 11">Allows the formation of correctly charged Asn-tRNA(Asn) or Gln-tRNA(Gln) through the transamidation of misacylated Asp-tRNA(Asn) or Glu-tRNA(Gln) in organisms which lack either or both of asparaginyl-tRNA or glutaminyl-tRNA synthetases. The reaction takes place in the presence of glutamine and ATP through an activated phospho-Asp-tRNA(Asn) or phospho-Glu-tRNA(Gln).</text>
</comment>
<dbReference type="NCBIfam" id="NF004014">
    <property type="entry name" value="PRK05477.1-4"/>
    <property type="match status" value="1"/>
</dbReference>
<keyword evidence="5 11" id="KW-0547">Nucleotide-binding</keyword>
<dbReference type="EMBL" id="OUNF01000093">
    <property type="protein sequence ID" value="SPP33850.1"/>
    <property type="molecule type" value="Genomic_DNA"/>
</dbReference>
<evidence type="ECO:0000256" key="7">
    <source>
        <dbReference type="ARBA" id="ARBA00022917"/>
    </source>
</evidence>
<dbReference type="Gene3D" id="1.10.10.410">
    <property type="match status" value="1"/>
</dbReference>
<dbReference type="GO" id="GO:0050567">
    <property type="term" value="F:glutaminyl-tRNA synthase (glutamine-hydrolyzing) activity"/>
    <property type="evidence" value="ECO:0007669"/>
    <property type="project" value="UniProtKB-UniRule"/>
</dbReference>
<evidence type="ECO:0000259" key="12">
    <source>
        <dbReference type="SMART" id="SM00845"/>
    </source>
</evidence>
<evidence type="ECO:0000256" key="10">
    <source>
        <dbReference type="ARBA" id="ARBA00047913"/>
    </source>
</evidence>
<evidence type="ECO:0000256" key="9">
    <source>
        <dbReference type="ARBA" id="ARBA00047380"/>
    </source>
</evidence>
<dbReference type="FunFam" id="1.10.150.380:FF:000001">
    <property type="entry name" value="Aspartyl/glutamyl-tRNA(Asn/Gln) amidotransferase subunit B"/>
    <property type="match status" value="1"/>
</dbReference>
<proteinExistence type="inferred from homology"/>
<dbReference type="Gene3D" id="1.10.150.380">
    <property type="entry name" value="GatB domain, N-terminal subdomain"/>
    <property type="match status" value="1"/>
</dbReference>
<dbReference type="GO" id="GO:0070681">
    <property type="term" value="P:glutaminyl-tRNAGln biosynthesis via transamidation"/>
    <property type="evidence" value="ECO:0007669"/>
    <property type="project" value="TreeGrafter"/>
</dbReference>
<evidence type="ECO:0000313" key="13">
    <source>
        <dbReference type="EMBL" id="SPP33850.1"/>
    </source>
</evidence>
<sequence length="476" mass="53537">MTKENWETVIGLEVHAQVSSKTKLFSSSLTEFGTEHNTQVSLVDAAMPGTLPILNYFCIEQAICTGLALSAEINKCSYFDRKNYFYPDLPQGYQITQFFEPIVKNGKVFINNNEKEIRIARIHLEQDAGKSIHEESKTYVDLNRAGVALMEIVSEPDLRSSSEAAEFMKKLRQILRYIGSCDGDMEKGSLRCDANVSVRPKGSSTFGTRCEIKNLNSIRYIVQAIDYEAQRQIKILESGGEISQDTLLFDVTLGKTKVMRSKEDSSDYRYFPEPDLLPVEISQDKIDSIKSSLPELPDQKKLRYIEELGINEYDADVITSDKEIADYFEKLAKKHDSKIAVTWLTVELFGRLNKTNIDIVSSPIKADALSELLDFIVDGTISAKLGKQVFDIMFETGKPASLIIEEQNLKQITDTCQISEVIDKIINDNQDKVQEYKGGKTRLYGFFVGEVMKSTKGKASPDVVNLVLSEKLKLSA</sequence>
<comment type="catalytic activity">
    <reaction evidence="10 11">
        <text>L-glutamyl-tRNA(Gln) + L-glutamine + ATP + H2O = L-glutaminyl-tRNA(Gln) + L-glutamate + ADP + phosphate + H(+)</text>
        <dbReference type="Rhea" id="RHEA:17521"/>
        <dbReference type="Rhea" id="RHEA-COMP:9681"/>
        <dbReference type="Rhea" id="RHEA-COMP:9684"/>
        <dbReference type="ChEBI" id="CHEBI:15377"/>
        <dbReference type="ChEBI" id="CHEBI:15378"/>
        <dbReference type="ChEBI" id="CHEBI:29985"/>
        <dbReference type="ChEBI" id="CHEBI:30616"/>
        <dbReference type="ChEBI" id="CHEBI:43474"/>
        <dbReference type="ChEBI" id="CHEBI:58359"/>
        <dbReference type="ChEBI" id="CHEBI:78520"/>
        <dbReference type="ChEBI" id="CHEBI:78521"/>
        <dbReference type="ChEBI" id="CHEBI:456216"/>
    </reaction>
</comment>
<dbReference type="GO" id="GO:0006412">
    <property type="term" value="P:translation"/>
    <property type="evidence" value="ECO:0007669"/>
    <property type="project" value="UniProtKB-UniRule"/>
</dbReference>
<keyword evidence="13" id="KW-0808">Transferase</keyword>
<evidence type="ECO:0000256" key="4">
    <source>
        <dbReference type="ARBA" id="ARBA00022598"/>
    </source>
</evidence>
<protein>
    <recommendedName>
        <fullName evidence="3 11">Aspartyl/glutamyl-tRNA(Asn/Gln) amidotransferase subunit B</fullName>
        <shortName evidence="11">Asp/Glu-ADT subunit B</shortName>
        <ecNumber evidence="11">6.3.5.-</ecNumber>
    </recommendedName>
</protein>
<comment type="subunit">
    <text evidence="2 11">Heterotrimer of A, B and C subunits.</text>
</comment>
<dbReference type="InterPro" id="IPR006075">
    <property type="entry name" value="Asn/Gln-tRNA_Trfase_suB/E_cat"/>
</dbReference>
<feature type="domain" description="Asn/Gln amidotransferase" evidence="12">
    <location>
        <begin position="326"/>
        <end position="472"/>
    </location>
</feature>
<dbReference type="PANTHER" id="PTHR11659">
    <property type="entry name" value="GLUTAMYL-TRNA GLN AMIDOTRANSFERASE SUBUNIT B MITOCHONDRIAL AND PROKARYOTIC PET112-RELATED"/>
    <property type="match status" value="1"/>
</dbReference>
<dbReference type="GO" id="GO:0005524">
    <property type="term" value="F:ATP binding"/>
    <property type="evidence" value="ECO:0007669"/>
    <property type="project" value="UniProtKB-KW"/>
</dbReference>
<dbReference type="InterPro" id="IPR017958">
    <property type="entry name" value="Gln-tRNA_amidoTrfase_suB_CS"/>
</dbReference>
<evidence type="ECO:0000256" key="8">
    <source>
        <dbReference type="ARBA" id="ARBA00024799"/>
    </source>
</evidence>
<dbReference type="GO" id="GO:0050566">
    <property type="term" value="F:asparaginyl-tRNA synthase (glutamine-hydrolyzing) activity"/>
    <property type="evidence" value="ECO:0007669"/>
    <property type="project" value="RHEA"/>
</dbReference>
<reference evidence="13" key="1">
    <citation type="submission" date="2018-04" db="EMBL/GenBank/DDBJ databases">
        <authorList>
            <person name="Go L.Y."/>
            <person name="Mitchell J.A."/>
        </authorList>
    </citation>
    <scope>NUCLEOTIDE SEQUENCE</scope>
    <source>
        <strain evidence="13">WBAF</strain>
    </source>
</reference>
<dbReference type="SUPFAM" id="SSF89095">
    <property type="entry name" value="GatB/YqeY motif"/>
    <property type="match status" value="1"/>
</dbReference>
<evidence type="ECO:0000256" key="3">
    <source>
        <dbReference type="ARBA" id="ARBA00016923"/>
    </source>
</evidence>
<dbReference type="Pfam" id="PF02934">
    <property type="entry name" value="GatB_N"/>
    <property type="match status" value="1"/>
</dbReference>
<dbReference type="InterPro" id="IPR003789">
    <property type="entry name" value="Asn/Gln_tRNA_amidoTrase-B-like"/>
</dbReference>
<dbReference type="SUPFAM" id="SSF55931">
    <property type="entry name" value="Glutamine synthetase/guanido kinase"/>
    <property type="match status" value="1"/>
</dbReference>
<dbReference type="PROSITE" id="PS01234">
    <property type="entry name" value="GATB"/>
    <property type="match status" value="1"/>
</dbReference>
<organism evidence="13">
    <name type="scientific">Wolbachia endosymbiont of Aleurodicus floccissimus</name>
    <dbReference type="NCBI Taxonomy" id="2152762"/>
    <lineage>
        <taxon>Bacteria</taxon>
        <taxon>Pseudomonadati</taxon>
        <taxon>Pseudomonadota</taxon>
        <taxon>Alphaproteobacteria</taxon>
        <taxon>Rickettsiales</taxon>
        <taxon>Anaplasmataceae</taxon>
        <taxon>Wolbachieae</taxon>
        <taxon>Wolbachia</taxon>
    </lineage>
</organism>
<evidence type="ECO:0000256" key="1">
    <source>
        <dbReference type="ARBA" id="ARBA00005306"/>
    </source>
</evidence>
<dbReference type="InterPro" id="IPR004413">
    <property type="entry name" value="GatB"/>
</dbReference>
<accession>A0A3B0IX85</accession>
<evidence type="ECO:0000256" key="6">
    <source>
        <dbReference type="ARBA" id="ARBA00022840"/>
    </source>
</evidence>
<dbReference type="InterPro" id="IPR014746">
    <property type="entry name" value="Gln_synth/guanido_kin_cat_dom"/>
</dbReference>